<dbReference type="Proteomes" id="UP001152795">
    <property type="component" value="Unassembled WGS sequence"/>
</dbReference>
<comment type="caution">
    <text evidence="1">The sequence shown here is derived from an EMBL/GenBank/DDBJ whole genome shotgun (WGS) entry which is preliminary data.</text>
</comment>
<dbReference type="EMBL" id="CACRXK020020097">
    <property type="protein sequence ID" value="CAB4034424.1"/>
    <property type="molecule type" value="Genomic_DNA"/>
</dbReference>
<name>A0A7D9JQD1_PARCT</name>
<proteinExistence type="predicted"/>
<feature type="non-terminal residue" evidence="1">
    <location>
        <position position="1"/>
    </location>
</feature>
<sequence>RNFSQVLRSIPVIGSDLMTFYHLSLRKIEMVQELCLALLANDVPFMVTHNKSISCA</sequence>
<keyword evidence="2" id="KW-1185">Reference proteome</keyword>
<feature type="non-terminal residue" evidence="1">
    <location>
        <position position="56"/>
    </location>
</feature>
<reference evidence="1" key="1">
    <citation type="submission" date="2020-04" db="EMBL/GenBank/DDBJ databases">
        <authorList>
            <person name="Alioto T."/>
            <person name="Alioto T."/>
            <person name="Gomez Garrido J."/>
        </authorList>
    </citation>
    <scope>NUCLEOTIDE SEQUENCE</scope>
    <source>
        <strain evidence="1">A484AB</strain>
    </source>
</reference>
<gene>
    <name evidence="1" type="ORF">PACLA_8A020811</name>
</gene>
<evidence type="ECO:0000313" key="1">
    <source>
        <dbReference type="EMBL" id="CAB4034424.1"/>
    </source>
</evidence>
<accession>A0A7D9JQD1</accession>
<evidence type="ECO:0000313" key="2">
    <source>
        <dbReference type="Proteomes" id="UP001152795"/>
    </source>
</evidence>
<organism evidence="1 2">
    <name type="scientific">Paramuricea clavata</name>
    <name type="common">Red gorgonian</name>
    <name type="synonym">Violescent sea-whip</name>
    <dbReference type="NCBI Taxonomy" id="317549"/>
    <lineage>
        <taxon>Eukaryota</taxon>
        <taxon>Metazoa</taxon>
        <taxon>Cnidaria</taxon>
        <taxon>Anthozoa</taxon>
        <taxon>Octocorallia</taxon>
        <taxon>Malacalcyonacea</taxon>
        <taxon>Plexauridae</taxon>
        <taxon>Paramuricea</taxon>
    </lineage>
</organism>
<dbReference type="AlphaFoldDB" id="A0A7D9JQD1"/>
<protein>
    <submittedName>
        <fullName evidence="1">Uncharacterized protein</fullName>
    </submittedName>
</protein>